<dbReference type="Gene3D" id="3.40.50.1010">
    <property type="entry name" value="5'-nuclease"/>
    <property type="match status" value="1"/>
</dbReference>
<evidence type="ECO:0000313" key="2">
    <source>
        <dbReference type="Proteomes" id="UP000198654"/>
    </source>
</evidence>
<dbReference type="SUPFAM" id="SSF88723">
    <property type="entry name" value="PIN domain-like"/>
    <property type="match status" value="1"/>
</dbReference>
<reference evidence="1 2" key="1">
    <citation type="submission" date="2016-10" db="EMBL/GenBank/DDBJ databases">
        <authorList>
            <person name="de Groot N.N."/>
        </authorList>
    </citation>
    <scope>NUCLEOTIDE SEQUENCE [LARGE SCALE GENOMIC DNA]</scope>
    <source>
        <strain evidence="1 2">DSM 14789</strain>
    </source>
</reference>
<name>A0A1G9M0Z8_9GAMM</name>
<organism evidence="1 2">
    <name type="scientific">Modicisalibacter muralis</name>
    <dbReference type="NCBI Taxonomy" id="119000"/>
    <lineage>
        <taxon>Bacteria</taxon>
        <taxon>Pseudomonadati</taxon>
        <taxon>Pseudomonadota</taxon>
        <taxon>Gammaproteobacteria</taxon>
        <taxon>Oceanospirillales</taxon>
        <taxon>Halomonadaceae</taxon>
        <taxon>Modicisalibacter</taxon>
    </lineage>
</organism>
<protein>
    <recommendedName>
        <fullName evidence="3">PIN domain-containing protein</fullName>
    </recommendedName>
</protein>
<dbReference type="InterPro" id="IPR029060">
    <property type="entry name" value="PIN-like_dom_sf"/>
</dbReference>
<dbReference type="EMBL" id="FNGI01000006">
    <property type="protein sequence ID" value="SDL67952.1"/>
    <property type="molecule type" value="Genomic_DNA"/>
</dbReference>
<sequence>MSGAKYLLDTNYILGIMKSTPDVLSDLSLRGMRSSQCAYSTITRMELLGFPGIQDEEDLLIRRKLENFIYLPITQSIEEKIISLRQS</sequence>
<dbReference type="RefSeq" id="WP_217636576.1">
    <property type="nucleotide sequence ID" value="NZ_FNGI01000006.1"/>
</dbReference>
<evidence type="ECO:0008006" key="3">
    <source>
        <dbReference type="Google" id="ProtNLM"/>
    </source>
</evidence>
<gene>
    <name evidence="1" type="ORF">SAMN05661010_02253</name>
</gene>
<dbReference type="Proteomes" id="UP000198654">
    <property type="component" value="Unassembled WGS sequence"/>
</dbReference>
<proteinExistence type="predicted"/>
<accession>A0A1G9M0Z8</accession>
<dbReference type="AlphaFoldDB" id="A0A1G9M0Z8"/>
<dbReference type="STRING" id="119000.SAMN05661010_02253"/>
<evidence type="ECO:0000313" key="1">
    <source>
        <dbReference type="EMBL" id="SDL67952.1"/>
    </source>
</evidence>
<keyword evidence="2" id="KW-1185">Reference proteome</keyword>